<dbReference type="SMART" id="SM00980">
    <property type="entry name" value="THAP"/>
    <property type="match status" value="1"/>
</dbReference>
<sequence length="368" mass="41314">MYIFLSPTERAFICYYCSSRAERVSIRDPKTCWKEQITEKEATMKMAEYTQKCTVPGCDGDVGTFHTLPKEPNCQRAWLMFIYNKIPHTFNSKLLVCSAHFTPDSFSNLVQYRSGFAQRLTLERGAIPTLLEPKPRPSQSRQAPIRNDVGCQTDAPSIASQSTQLSLKTLSPHVRSKGIQTTLSCQSLTEGTTNTAVSWITTHPGTSPSQAKRPRLECEEEKDEAEDEAEKKVKMEMEEGLVKEVKVKVEYEAEDEVEVEVEDSFTGYTDPPDLTHDPAQSGTDEEESSQLAGTSGSSNGDAKFIVFEQCLLSLFEHCPVCTGFCNVRPRKRGNILTVEQLCHHCEFFRMWRSQPVVGNPEQSSSNDP</sequence>
<comment type="caution">
    <text evidence="16">The sequence shown here is derived from an EMBL/GenBank/DDBJ whole genome shotgun (WGS) entry which is preliminary data.</text>
</comment>
<keyword evidence="9 13" id="KW-0804">Transcription</keyword>
<evidence type="ECO:0000259" key="15">
    <source>
        <dbReference type="PROSITE" id="PS50950"/>
    </source>
</evidence>
<evidence type="ECO:0000256" key="8">
    <source>
        <dbReference type="ARBA" id="ARBA00023125"/>
    </source>
</evidence>
<dbReference type="PANTHER" id="PTHR46600">
    <property type="entry name" value="THAP DOMAIN-CONTAINING"/>
    <property type="match status" value="1"/>
</dbReference>
<keyword evidence="4 12" id="KW-0863">Zinc-finger</keyword>
<evidence type="ECO:0000256" key="3">
    <source>
        <dbReference type="ARBA" id="ARBA00022723"/>
    </source>
</evidence>
<dbReference type="Proteomes" id="UP000752171">
    <property type="component" value="Unassembled WGS sequence"/>
</dbReference>
<keyword evidence="3" id="KW-0479">Metal-binding</keyword>
<evidence type="ECO:0000256" key="4">
    <source>
        <dbReference type="ARBA" id="ARBA00022771"/>
    </source>
</evidence>
<comment type="subcellular location">
    <subcellularLocation>
        <location evidence="1 13">Nucleus</location>
        <location evidence="1 13">Nucleoplasm</location>
    </subcellularLocation>
</comment>
<keyword evidence="7 13" id="KW-0175">Coiled coil</keyword>
<reference evidence="16 17" key="1">
    <citation type="submission" date="2021-07" db="EMBL/GenBank/DDBJ databases">
        <authorList>
            <person name="Imarazene B."/>
            <person name="Zahm M."/>
            <person name="Klopp C."/>
            <person name="Cabau C."/>
            <person name="Beille S."/>
            <person name="Jouanno E."/>
            <person name="Castinel A."/>
            <person name="Lluch J."/>
            <person name="Gil L."/>
            <person name="Kuchtly C."/>
            <person name="Lopez Roques C."/>
            <person name="Donnadieu C."/>
            <person name="Parrinello H."/>
            <person name="Journot L."/>
            <person name="Du K."/>
            <person name="Schartl M."/>
            <person name="Retaux S."/>
            <person name="Guiguen Y."/>
        </authorList>
    </citation>
    <scope>NUCLEOTIDE SEQUENCE [LARGE SCALE GENOMIC DNA]</scope>
    <source>
        <strain evidence="16">Pach_M1</strain>
        <tissue evidence="16">Testis</tissue>
    </source>
</reference>
<dbReference type="PROSITE" id="PS50950">
    <property type="entry name" value="ZF_THAP"/>
    <property type="match status" value="1"/>
</dbReference>
<dbReference type="InterPro" id="IPR026516">
    <property type="entry name" value="THAP1/10"/>
</dbReference>
<evidence type="ECO:0000256" key="11">
    <source>
        <dbReference type="ARBA" id="ARBA00023306"/>
    </source>
</evidence>
<dbReference type="GO" id="GO:0003700">
    <property type="term" value="F:DNA-binding transcription factor activity"/>
    <property type="evidence" value="ECO:0007669"/>
    <property type="project" value="UniProtKB-UniRule"/>
</dbReference>
<dbReference type="SMART" id="SM00692">
    <property type="entry name" value="DM3"/>
    <property type="match status" value="1"/>
</dbReference>
<dbReference type="GO" id="GO:0005654">
    <property type="term" value="C:nucleoplasm"/>
    <property type="evidence" value="ECO:0007669"/>
    <property type="project" value="UniProtKB-SubCell"/>
</dbReference>
<name>A0A8T2LNI8_ASTMX</name>
<evidence type="ECO:0000313" key="16">
    <source>
        <dbReference type="EMBL" id="KAG9273020.1"/>
    </source>
</evidence>
<evidence type="ECO:0000256" key="6">
    <source>
        <dbReference type="ARBA" id="ARBA00023015"/>
    </source>
</evidence>
<evidence type="ECO:0000256" key="2">
    <source>
        <dbReference type="ARBA" id="ARBA00006177"/>
    </source>
</evidence>
<protein>
    <recommendedName>
        <fullName evidence="13">THAP domain-containing protein 1</fullName>
    </recommendedName>
</protein>
<dbReference type="Pfam" id="PF05485">
    <property type="entry name" value="THAP"/>
    <property type="match status" value="1"/>
</dbReference>
<feature type="region of interest" description="Disordered" evidence="14">
    <location>
        <begin position="199"/>
        <end position="232"/>
    </location>
</feature>
<organism evidence="16 17">
    <name type="scientific">Astyanax mexicanus</name>
    <name type="common">Blind cave fish</name>
    <name type="synonym">Astyanax fasciatus mexicanus</name>
    <dbReference type="NCBI Taxonomy" id="7994"/>
    <lineage>
        <taxon>Eukaryota</taxon>
        <taxon>Metazoa</taxon>
        <taxon>Chordata</taxon>
        <taxon>Craniata</taxon>
        <taxon>Vertebrata</taxon>
        <taxon>Euteleostomi</taxon>
        <taxon>Actinopterygii</taxon>
        <taxon>Neopterygii</taxon>
        <taxon>Teleostei</taxon>
        <taxon>Ostariophysi</taxon>
        <taxon>Characiformes</taxon>
        <taxon>Characoidei</taxon>
        <taxon>Acestrorhamphidae</taxon>
        <taxon>Acestrorhamphinae</taxon>
        <taxon>Astyanax</taxon>
    </lineage>
</organism>
<feature type="compositionally biased region" description="Polar residues" evidence="14">
    <location>
        <begin position="289"/>
        <end position="298"/>
    </location>
</feature>
<evidence type="ECO:0000256" key="7">
    <source>
        <dbReference type="ARBA" id="ARBA00023054"/>
    </source>
</evidence>
<comment type="similarity">
    <text evidence="2 13">Belongs to the THAP1 family.</text>
</comment>
<dbReference type="GO" id="GO:0043565">
    <property type="term" value="F:sequence-specific DNA binding"/>
    <property type="evidence" value="ECO:0007669"/>
    <property type="project" value="UniProtKB-UniRule"/>
</dbReference>
<evidence type="ECO:0000256" key="1">
    <source>
        <dbReference type="ARBA" id="ARBA00004642"/>
    </source>
</evidence>
<dbReference type="SUPFAM" id="SSF57716">
    <property type="entry name" value="Glucocorticoid receptor-like (DNA-binding domain)"/>
    <property type="match status" value="1"/>
</dbReference>
<dbReference type="InterPro" id="IPR006612">
    <property type="entry name" value="THAP_Znf"/>
</dbReference>
<dbReference type="GO" id="GO:0008270">
    <property type="term" value="F:zinc ion binding"/>
    <property type="evidence" value="ECO:0007669"/>
    <property type="project" value="UniProtKB-KW"/>
</dbReference>
<evidence type="ECO:0000256" key="13">
    <source>
        <dbReference type="RuleBase" id="RU369073"/>
    </source>
</evidence>
<feature type="domain" description="THAP-type" evidence="15">
    <location>
        <begin position="46"/>
        <end position="131"/>
    </location>
</feature>
<keyword evidence="10 13" id="KW-0539">Nucleus</keyword>
<keyword evidence="5" id="KW-0862">Zinc</keyword>
<evidence type="ECO:0000256" key="14">
    <source>
        <dbReference type="SAM" id="MobiDB-lite"/>
    </source>
</evidence>
<dbReference type="GO" id="GO:0001935">
    <property type="term" value="P:endothelial cell proliferation"/>
    <property type="evidence" value="ECO:0007669"/>
    <property type="project" value="UniProtKB-UniRule"/>
</dbReference>
<keyword evidence="11 13" id="KW-0131">Cell cycle</keyword>
<evidence type="ECO:0000256" key="12">
    <source>
        <dbReference type="PROSITE-ProRule" id="PRU00309"/>
    </source>
</evidence>
<gene>
    <name evidence="16" type="ORF">AMEX_G12104</name>
</gene>
<keyword evidence="6 13" id="KW-0805">Transcription regulation</keyword>
<evidence type="ECO:0000256" key="10">
    <source>
        <dbReference type="ARBA" id="ARBA00023242"/>
    </source>
</evidence>
<evidence type="ECO:0000256" key="5">
    <source>
        <dbReference type="ARBA" id="ARBA00022833"/>
    </source>
</evidence>
<proteinExistence type="inferred from homology"/>
<dbReference type="AlphaFoldDB" id="A0A8T2LNI8"/>
<dbReference type="PANTHER" id="PTHR46600:SF1">
    <property type="entry name" value="THAP DOMAIN-CONTAINING PROTEIN 1"/>
    <property type="match status" value="1"/>
</dbReference>
<feature type="region of interest" description="Disordered" evidence="14">
    <location>
        <begin position="258"/>
        <end position="298"/>
    </location>
</feature>
<keyword evidence="8 12" id="KW-0238">DNA-binding</keyword>
<accession>A0A8T2LNI8</accession>
<evidence type="ECO:0000313" key="17">
    <source>
        <dbReference type="Proteomes" id="UP000752171"/>
    </source>
</evidence>
<feature type="compositionally biased region" description="Acidic residues" evidence="14">
    <location>
        <begin position="218"/>
        <end position="228"/>
    </location>
</feature>
<comment type="function">
    <text evidence="13">DNA-binding transcription regulator that regulates endothelial cell proliferation and G1/S cell-cycle progression. Specifically binds the 5'-[AT]NTNN[GT]GGCA[AGT]-3' core DNA sequence and acts by modulating expression of pRB-E2F cell-cycle target genes.</text>
</comment>
<evidence type="ECO:0000256" key="9">
    <source>
        <dbReference type="ARBA" id="ARBA00023163"/>
    </source>
</evidence>
<feature type="compositionally biased region" description="Polar residues" evidence="14">
    <location>
        <begin position="199"/>
        <end position="210"/>
    </location>
</feature>
<dbReference type="EMBL" id="JAICCE010000009">
    <property type="protein sequence ID" value="KAG9273020.1"/>
    <property type="molecule type" value="Genomic_DNA"/>
</dbReference>